<dbReference type="GO" id="GO:0016987">
    <property type="term" value="F:sigma factor activity"/>
    <property type="evidence" value="ECO:0007669"/>
    <property type="project" value="UniProtKB-KW"/>
</dbReference>
<keyword evidence="4" id="KW-0804">Transcription</keyword>
<dbReference type="Gene3D" id="1.10.10.10">
    <property type="entry name" value="Winged helix-like DNA-binding domain superfamily/Winged helix DNA-binding domain"/>
    <property type="match status" value="1"/>
</dbReference>
<dbReference type="PANTHER" id="PTHR43133:SF51">
    <property type="entry name" value="RNA POLYMERASE SIGMA FACTOR"/>
    <property type="match status" value="1"/>
</dbReference>
<dbReference type="CDD" id="cd06171">
    <property type="entry name" value="Sigma70_r4"/>
    <property type="match status" value="1"/>
</dbReference>
<name>A0A158FV47_9BURK</name>
<keyword evidence="2" id="KW-0805">Transcription regulation</keyword>
<gene>
    <name evidence="7" type="ORF">AWB68_00974</name>
</gene>
<protein>
    <submittedName>
        <fullName evidence="7">RNA polymerase sigma factor</fullName>
    </submittedName>
</protein>
<comment type="caution">
    <text evidence="7">The sequence shown here is derived from an EMBL/GenBank/DDBJ whole genome shotgun (WGS) entry which is preliminary data.</text>
</comment>
<organism evidence="7 8">
    <name type="scientific">Caballeronia choica</name>
    <dbReference type="NCBI Taxonomy" id="326476"/>
    <lineage>
        <taxon>Bacteria</taxon>
        <taxon>Pseudomonadati</taxon>
        <taxon>Pseudomonadota</taxon>
        <taxon>Betaproteobacteria</taxon>
        <taxon>Burkholderiales</taxon>
        <taxon>Burkholderiaceae</taxon>
        <taxon>Caballeronia</taxon>
    </lineage>
</organism>
<evidence type="ECO:0000256" key="1">
    <source>
        <dbReference type="ARBA" id="ARBA00010641"/>
    </source>
</evidence>
<accession>A0A158FV47</accession>
<dbReference type="InterPro" id="IPR013249">
    <property type="entry name" value="RNA_pol_sigma70_r4_t2"/>
</dbReference>
<comment type="similarity">
    <text evidence="1">Belongs to the sigma-70 factor family. ECF subfamily.</text>
</comment>
<dbReference type="Pfam" id="PF08281">
    <property type="entry name" value="Sigma70_r4_2"/>
    <property type="match status" value="1"/>
</dbReference>
<evidence type="ECO:0000256" key="4">
    <source>
        <dbReference type="ARBA" id="ARBA00023163"/>
    </source>
</evidence>
<dbReference type="EMBL" id="FCON02000007">
    <property type="protein sequence ID" value="SAL23503.1"/>
    <property type="molecule type" value="Genomic_DNA"/>
</dbReference>
<dbReference type="GO" id="GO:0006352">
    <property type="term" value="P:DNA-templated transcription initiation"/>
    <property type="evidence" value="ECO:0007669"/>
    <property type="project" value="InterPro"/>
</dbReference>
<dbReference type="InterPro" id="IPR039425">
    <property type="entry name" value="RNA_pol_sigma-70-like"/>
</dbReference>
<dbReference type="RefSeq" id="WP_087643221.1">
    <property type="nucleotide sequence ID" value="NZ_FCON02000007.1"/>
</dbReference>
<dbReference type="Pfam" id="PF04542">
    <property type="entry name" value="Sigma70_r2"/>
    <property type="match status" value="1"/>
</dbReference>
<evidence type="ECO:0000313" key="8">
    <source>
        <dbReference type="Proteomes" id="UP000054770"/>
    </source>
</evidence>
<evidence type="ECO:0000313" key="7">
    <source>
        <dbReference type="EMBL" id="SAL23503.1"/>
    </source>
</evidence>
<sequence length="179" mass="19995">MKIDQEVVEAACNGDSSALEKLLTRSRPDLKRFARRVCATSEDAEDAVQIALWKLHMHIGTLRTVSAFAVWIFRIVERECFRAFKAGRNTEPMDEQMEASMPAADARDELRQDLIAAIATLPPAYSEILILRDVNEWTAPEAAAYLGITVEAAKSRLHRARSLMRERLSAGQYCVSDAG</sequence>
<dbReference type="SUPFAM" id="SSF88659">
    <property type="entry name" value="Sigma3 and sigma4 domains of RNA polymerase sigma factors"/>
    <property type="match status" value="1"/>
</dbReference>
<keyword evidence="8" id="KW-1185">Reference proteome</keyword>
<proteinExistence type="inferred from homology"/>
<dbReference type="OrthoDB" id="9803470at2"/>
<dbReference type="PANTHER" id="PTHR43133">
    <property type="entry name" value="RNA POLYMERASE ECF-TYPE SIGMA FACTO"/>
    <property type="match status" value="1"/>
</dbReference>
<evidence type="ECO:0000256" key="3">
    <source>
        <dbReference type="ARBA" id="ARBA00023082"/>
    </source>
</evidence>
<reference evidence="7" key="1">
    <citation type="submission" date="2016-01" db="EMBL/GenBank/DDBJ databases">
        <authorList>
            <person name="Peeters C."/>
        </authorList>
    </citation>
    <scope>NUCLEOTIDE SEQUENCE [LARGE SCALE GENOMIC DNA]</scope>
    <source>
        <strain evidence="7">LMG 22940</strain>
    </source>
</reference>
<dbReference type="Gene3D" id="1.10.1740.10">
    <property type="match status" value="1"/>
</dbReference>
<feature type="domain" description="RNA polymerase sigma-70 region 2" evidence="5">
    <location>
        <begin position="23"/>
        <end position="87"/>
    </location>
</feature>
<evidence type="ECO:0000256" key="2">
    <source>
        <dbReference type="ARBA" id="ARBA00023015"/>
    </source>
</evidence>
<dbReference type="NCBIfam" id="TIGR02937">
    <property type="entry name" value="sigma70-ECF"/>
    <property type="match status" value="1"/>
</dbReference>
<dbReference type="AlphaFoldDB" id="A0A158FV47"/>
<dbReference type="InterPro" id="IPR013324">
    <property type="entry name" value="RNA_pol_sigma_r3/r4-like"/>
</dbReference>
<keyword evidence="3" id="KW-0731">Sigma factor</keyword>
<dbReference type="InterPro" id="IPR036388">
    <property type="entry name" value="WH-like_DNA-bd_sf"/>
</dbReference>
<evidence type="ECO:0000259" key="6">
    <source>
        <dbReference type="Pfam" id="PF08281"/>
    </source>
</evidence>
<dbReference type="GO" id="GO:0003677">
    <property type="term" value="F:DNA binding"/>
    <property type="evidence" value="ECO:0007669"/>
    <property type="project" value="InterPro"/>
</dbReference>
<dbReference type="Proteomes" id="UP000054770">
    <property type="component" value="Unassembled WGS sequence"/>
</dbReference>
<dbReference type="InterPro" id="IPR007627">
    <property type="entry name" value="RNA_pol_sigma70_r2"/>
</dbReference>
<dbReference type="InterPro" id="IPR014284">
    <property type="entry name" value="RNA_pol_sigma-70_dom"/>
</dbReference>
<dbReference type="SUPFAM" id="SSF88946">
    <property type="entry name" value="Sigma2 domain of RNA polymerase sigma factors"/>
    <property type="match status" value="1"/>
</dbReference>
<dbReference type="InterPro" id="IPR013325">
    <property type="entry name" value="RNA_pol_sigma_r2"/>
</dbReference>
<evidence type="ECO:0000259" key="5">
    <source>
        <dbReference type="Pfam" id="PF04542"/>
    </source>
</evidence>
<feature type="domain" description="RNA polymerase sigma factor 70 region 4 type 2" evidence="6">
    <location>
        <begin position="112"/>
        <end position="162"/>
    </location>
</feature>